<protein>
    <recommendedName>
        <fullName evidence="4">CoA transferase</fullName>
    </recommendedName>
</protein>
<dbReference type="GO" id="GO:0008410">
    <property type="term" value="F:CoA-transferase activity"/>
    <property type="evidence" value="ECO:0007669"/>
    <property type="project" value="TreeGrafter"/>
</dbReference>
<evidence type="ECO:0008006" key="4">
    <source>
        <dbReference type="Google" id="ProtNLM"/>
    </source>
</evidence>
<evidence type="ECO:0000256" key="1">
    <source>
        <dbReference type="ARBA" id="ARBA00022679"/>
    </source>
</evidence>
<reference evidence="3" key="1">
    <citation type="submission" date="2018-05" db="EMBL/GenBank/DDBJ databases">
        <authorList>
            <person name="Lanie J.A."/>
            <person name="Ng W.-L."/>
            <person name="Kazmierczak K.M."/>
            <person name="Andrzejewski T.M."/>
            <person name="Davidsen T.M."/>
            <person name="Wayne K.J."/>
            <person name="Tettelin H."/>
            <person name="Glass J.I."/>
            <person name="Rusch D."/>
            <person name="Podicherti R."/>
            <person name="Tsui H.-C.T."/>
            <person name="Winkler M.E."/>
        </authorList>
    </citation>
    <scope>NUCLEOTIDE SEQUENCE</scope>
</reference>
<organism evidence="3">
    <name type="scientific">marine metagenome</name>
    <dbReference type="NCBI Taxonomy" id="408172"/>
    <lineage>
        <taxon>unclassified sequences</taxon>
        <taxon>metagenomes</taxon>
        <taxon>ecological metagenomes</taxon>
    </lineage>
</organism>
<dbReference type="Pfam" id="PF02515">
    <property type="entry name" value="CoA_transf_3"/>
    <property type="match status" value="2"/>
</dbReference>
<keyword evidence="1" id="KW-0808">Transferase</keyword>
<dbReference type="AlphaFoldDB" id="A0A381QKF8"/>
<dbReference type="PANTHER" id="PTHR48207">
    <property type="entry name" value="SUCCINATE--HYDROXYMETHYLGLUTARATE COA-TRANSFERASE"/>
    <property type="match status" value="1"/>
</dbReference>
<dbReference type="EMBL" id="UINC01001371">
    <property type="protein sequence ID" value="SUZ78909.1"/>
    <property type="molecule type" value="Genomic_DNA"/>
</dbReference>
<evidence type="ECO:0000256" key="2">
    <source>
        <dbReference type="SAM" id="MobiDB-lite"/>
    </source>
</evidence>
<dbReference type="InterPro" id="IPR050483">
    <property type="entry name" value="CoA-transferase_III_domain"/>
</dbReference>
<feature type="region of interest" description="Disordered" evidence="2">
    <location>
        <begin position="437"/>
        <end position="461"/>
    </location>
</feature>
<dbReference type="InterPro" id="IPR023606">
    <property type="entry name" value="CoA-Trfase_III_dom_1_sf"/>
</dbReference>
<evidence type="ECO:0000313" key="3">
    <source>
        <dbReference type="EMBL" id="SUZ78909.1"/>
    </source>
</evidence>
<name>A0A381QKF8_9ZZZZ</name>
<dbReference type="InterPro" id="IPR003673">
    <property type="entry name" value="CoA-Trfase_fam_III"/>
</dbReference>
<dbReference type="InterPro" id="IPR044855">
    <property type="entry name" value="CoA-Trfase_III_dom3_sf"/>
</dbReference>
<dbReference type="SUPFAM" id="SSF89796">
    <property type="entry name" value="CoA-transferase family III (CaiB/BaiF)"/>
    <property type="match status" value="2"/>
</dbReference>
<dbReference type="Gene3D" id="3.30.1540.10">
    <property type="entry name" value="formyl-coa transferase, domain 3"/>
    <property type="match status" value="2"/>
</dbReference>
<proteinExistence type="predicted"/>
<gene>
    <name evidence="3" type="ORF">METZ01_LOCUS31763</name>
</gene>
<dbReference type="Gene3D" id="3.40.50.10540">
    <property type="entry name" value="Crotonobetainyl-coa:carnitine coa-transferase, domain 1"/>
    <property type="match status" value="2"/>
</dbReference>
<accession>A0A381QKF8</accession>
<sequence length="800" mass="87513">MLSSYRVLDLTDDRGHFAGLLFAQLGADVIAVEPPGGQRSRHLPPFAGNSPDPERSLQHWAYNRGKRSVIVEDPETLRDLALTADVLIDCGAMEVDLSELRALNPALVTVSLTNFGEDGPKSEWLGTDLTLNAAAGPMSLNGYKDRAPVRISAPQVWVNAGSEAACAALIALSDRRISGVGQHIDVSAQEAMMLTAQGWLATALCDNPPARRTGGGFELLGMLEFRFVYECSDGHVTITFLPGVLVGSFTNRLLEWVRSEGHLDDDLYGIDWTDLLIDRELEEVASITERSAECLARALAPHSKTDLFEMAQRDKLLLVPVITPADVLETPHYAERSFWDEVDIDGLEDKVKFPGPWAHGSPIGLKRLSRAPKLGEHTVEVLSETRSVGSSLAQTSTSQRAFEGVTILDFTWVYAGPFATRMLAYYGARVIRVESQTRPDQVRTSGLTRDPEDLEGPENSQQWHSINANKESLQINLKAPESRQVILDLAKQCDIVVNAFSAGVLDRIGLSPSELLEVNPRLIVCSTTLFGQTGPLSPIPGFGNMGAATGGYYELTGWADRLPAGPFLAYTDATSPRLTAALLMAALDHRERTGEGMILDFSQAEGGIHFLTEAILDQQVNGFAQTRMGNADRWRAPHSVFLCGDVSEDKWLAIACESDEQWAALALTLERPDLADLSVTERLDREEELNQLLNAWCIGQDADRAASLLQTEGVPAHRVQNSPEVAADPQLLHRNHFVEVPHEIYGSSWAEQYGFRLSRSDGTPQTAGPLWGEHSFEILSDLLGYDADHIAELVIAGVLE</sequence>
<dbReference type="PANTHER" id="PTHR48207:SF3">
    <property type="entry name" value="SUCCINATE--HYDROXYMETHYLGLUTARATE COA-TRANSFERASE"/>
    <property type="match status" value="1"/>
</dbReference>